<keyword evidence="2 9" id="KW-0813">Transport</keyword>
<dbReference type="AlphaFoldDB" id="A0A545TZH5"/>
<evidence type="ECO:0000259" key="10">
    <source>
        <dbReference type="Pfam" id="PF04290"/>
    </source>
</evidence>
<evidence type="ECO:0000256" key="4">
    <source>
        <dbReference type="ARBA" id="ARBA00022519"/>
    </source>
</evidence>
<dbReference type="GO" id="GO:0015740">
    <property type="term" value="P:C4-dicarboxylate transport"/>
    <property type="evidence" value="ECO:0007669"/>
    <property type="project" value="TreeGrafter"/>
</dbReference>
<keyword evidence="6 9" id="KW-1133">Transmembrane helix</keyword>
<keyword evidence="3" id="KW-1003">Cell membrane</keyword>
<gene>
    <name evidence="11" type="ORF">FKG94_07735</name>
</gene>
<keyword evidence="7 9" id="KW-0472">Membrane</keyword>
<evidence type="ECO:0000313" key="12">
    <source>
        <dbReference type="Proteomes" id="UP000319732"/>
    </source>
</evidence>
<evidence type="ECO:0000256" key="3">
    <source>
        <dbReference type="ARBA" id="ARBA00022475"/>
    </source>
</evidence>
<evidence type="ECO:0000256" key="1">
    <source>
        <dbReference type="ARBA" id="ARBA00004429"/>
    </source>
</evidence>
<dbReference type="OrthoDB" id="5567560at2"/>
<dbReference type="GO" id="GO:0022857">
    <property type="term" value="F:transmembrane transporter activity"/>
    <property type="evidence" value="ECO:0007669"/>
    <property type="project" value="UniProtKB-UniRule"/>
</dbReference>
<evidence type="ECO:0000256" key="5">
    <source>
        <dbReference type="ARBA" id="ARBA00022692"/>
    </source>
</evidence>
<feature type="transmembrane region" description="Helical" evidence="9">
    <location>
        <begin position="130"/>
        <end position="152"/>
    </location>
</feature>
<comment type="subcellular location">
    <subcellularLocation>
        <location evidence="1 9">Cell inner membrane</location>
        <topology evidence="1 9">Multi-pass membrane protein</topology>
    </subcellularLocation>
</comment>
<feature type="transmembrane region" description="Helical" evidence="9">
    <location>
        <begin position="53"/>
        <end position="70"/>
    </location>
</feature>
<proteinExistence type="inferred from homology"/>
<dbReference type="PANTHER" id="PTHR35011:SF2">
    <property type="entry name" value="2,3-DIKETO-L-GULONATE TRAP TRANSPORTER SMALL PERMEASE PROTEIN YIAM"/>
    <property type="match status" value="1"/>
</dbReference>
<organism evidence="11 12">
    <name type="scientific">Exilibacterium tricleocarpae</name>
    <dbReference type="NCBI Taxonomy" id="2591008"/>
    <lineage>
        <taxon>Bacteria</taxon>
        <taxon>Pseudomonadati</taxon>
        <taxon>Pseudomonadota</taxon>
        <taxon>Gammaproteobacteria</taxon>
        <taxon>Cellvibrionales</taxon>
        <taxon>Cellvibrionaceae</taxon>
        <taxon>Exilibacterium</taxon>
    </lineage>
</organism>
<evidence type="ECO:0000256" key="9">
    <source>
        <dbReference type="RuleBase" id="RU369079"/>
    </source>
</evidence>
<comment type="subunit">
    <text evidence="9">The complex comprises the extracytoplasmic solute receptor protein and the two transmembrane proteins.</text>
</comment>
<reference evidence="11 12" key="1">
    <citation type="submission" date="2019-06" db="EMBL/GenBank/DDBJ databases">
        <title>Whole genome sequence for Cellvibrionaceae sp. R142.</title>
        <authorList>
            <person name="Wang G."/>
        </authorList>
    </citation>
    <scope>NUCLEOTIDE SEQUENCE [LARGE SCALE GENOMIC DNA]</scope>
    <source>
        <strain evidence="11 12">R142</strain>
    </source>
</reference>
<dbReference type="InterPro" id="IPR055348">
    <property type="entry name" value="DctQ"/>
</dbReference>
<keyword evidence="4 9" id="KW-0997">Cell inner membrane</keyword>
<protein>
    <recommendedName>
        <fullName evidence="9">TRAP transporter small permease protein</fullName>
    </recommendedName>
</protein>
<dbReference type="RefSeq" id="WP_142903627.1">
    <property type="nucleotide sequence ID" value="NZ_ML660090.1"/>
</dbReference>
<evidence type="ECO:0000313" key="11">
    <source>
        <dbReference type="EMBL" id="TQV82611.1"/>
    </source>
</evidence>
<evidence type="ECO:0000256" key="8">
    <source>
        <dbReference type="ARBA" id="ARBA00038436"/>
    </source>
</evidence>
<dbReference type="InterPro" id="IPR007387">
    <property type="entry name" value="TRAP_DctQ"/>
</dbReference>
<evidence type="ECO:0000256" key="6">
    <source>
        <dbReference type="ARBA" id="ARBA00022989"/>
    </source>
</evidence>
<keyword evidence="12" id="KW-1185">Reference proteome</keyword>
<feature type="domain" description="Tripartite ATP-independent periplasmic transporters DctQ component" evidence="10">
    <location>
        <begin position="31"/>
        <end position="153"/>
    </location>
</feature>
<feature type="transmembrane region" description="Helical" evidence="9">
    <location>
        <begin position="97"/>
        <end position="118"/>
    </location>
</feature>
<comment type="caution">
    <text evidence="11">The sequence shown here is derived from an EMBL/GenBank/DDBJ whole genome shotgun (WGS) entry which is preliminary data.</text>
</comment>
<sequence length="169" mass="18760">MTVKTLTAGLNRAFIALESTLLVMILAALLLLANGQIVLRNFFGTGIMGADNIMRILVLWLALFGAMVATRRREHILIDLVSRSVPRHICRYLERGVDVFAAAVCVVIAWFSLTLIQLEFEDATVVAGWLPVWVCQVVIPFSFLVMACRFLFQALVPSAWLPEGVQPLC</sequence>
<comment type="similarity">
    <text evidence="8 9">Belongs to the TRAP transporter small permease family.</text>
</comment>
<keyword evidence="5 9" id="KW-0812">Transmembrane</keyword>
<evidence type="ECO:0000256" key="2">
    <source>
        <dbReference type="ARBA" id="ARBA00022448"/>
    </source>
</evidence>
<dbReference type="Pfam" id="PF04290">
    <property type="entry name" value="DctQ"/>
    <property type="match status" value="1"/>
</dbReference>
<evidence type="ECO:0000256" key="7">
    <source>
        <dbReference type="ARBA" id="ARBA00023136"/>
    </source>
</evidence>
<name>A0A545TZH5_9GAMM</name>
<dbReference type="Proteomes" id="UP000319732">
    <property type="component" value="Unassembled WGS sequence"/>
</dbReference>
<comment type="function">
    <text evidence="9">Part of the tripartite ATP-independent periplasmic (TRAP) transport system.</text>
</comment>
<dbReference type="PANTHER" id="PTHR35011">
    <property type="entry name" value="2,3-DIKETO-L-GULONATE TRAP TRANSPORTER SMALL PERMEASE PROTEIN YIAM"/>
    <property type="match status" value="1"/>
</dbReference>
<feature type="transmembrane region" description="Helical" evidence="9">
    <location>
        <begin position="12"/>
        <end position="33"/>
    </location>
</feature>
<dbReference type="EMBL" id="VHSG01000007">
    <property type="protein sequence ID" value="TQV82611.1"/>
    <property type="molecule type" value="Genomic_DNA"/>
</dbReference>
<dbReference type="GO" id="GO:0005886">
    <property type="term" value="C:plasma membrane"/>
    <property type="evidence" value="ECO:0007669"/>
    <property type="project" value="UniProtKB-SubCell"/>
</dbReference>
<accession>A0A545TZH5</accession>